<feature type="domain" description="Cardiolipin synthase N-terminal" evidence="8">
    <location>
        <begin position="14"/>
        <end position="58"/>
    </location>
</feature>
<protein>
    <recommendedName>
        <fullName evidence="8">Cardiolipin synthase N-terminal domain-containing protein</fullName>
    </recommendedName>
</protein>
<accession>A0A3P3VX44</accession>
<dbReference type="EMBL" id="RQVS01000013">
    <property type="protein sequence ID" value="RRJ86019.1"/>
    <property type="molecule type" value="Genomic_DNA"/>
</dbReference>
<feature type="transmembrane region" description="Helical" evidence="7">
    <location>
        <begin position="38"/>
        <end position="57"/>
    </location>
</feature>
<name>A0A3P3VX44_9MICO</name>
<evidence type="ECO:0000256" key="2">
    <source>
        <dbReference type="ARBA" id="ARBA00022475"/>
    </source>
</evidence>
<evidence type="ECO:0000256" key="4">
    <source>
        <dbReference type="ARBA" id="ARBA00022989"/>
    </source>
</evidence>
<comment type="subcellular location">
    <subcellularLocation>
        <location evidence="1">Cell membrane</location>
        <topology evidence="1">Multi-pass membrane protein</topology>
    </subcellularLocation>
</comment>
<feature type="compositionally biased region" description="Basic and acidic residues" evidence="6">
    <location>
        <begin position="76"/>
        <end position="103"/>
    </location>
</feature>
<keyword evidence="2" id="KW-1003">Cell membrane</keyword>
<feature type="compositionally biased region" description="Polar residues" evidence="6">
    <location>
        <begin position="111"/>
        <end position="123"/>
    </location>
</feature>
<comment type="caution">
    <text evidence="9">The sequence shown here is derived from an EMBL/GenBank/DDBJ whole genome shotgun (WGS) entry which is preliminary data.</text>
</comment>
<sequence>MSRALIVAVVVVVVLTVFATVDCAMSDAKRARVLQKPVWLVVILLLPVVGPLLWMFFGKVPRSKMNAAPALPDDDPALHERMRADREHDARIRELEEEMRKLDEEIEEARQNTMRNHPSNHTGAQPVIDPDDESTPEPNGAETDGVDDGEARGK</sequence>
<organism evidence="9 10">
    <name type="scientific">Gulosibacter macacae</name>
    <dbReference type="NCBI Taxonomy" id="2488791"/>
    <lineage>
        <taxon>Bacteria</taxon>
        <taxon>Bacillati</taxon>
        <taxon>Actinomycetota</taxon>
        <taxon>Actinomycetes</taxon>
        <taxon>Micrococcales</taxon>
        <taxon>Microbacteriaceae</taxon>
        <taxon>Gulosibacter</taxon>
    </lineage>
</organism>
<keyword evidence="4 7" id="KW-1133">Transmembrane helix</keyword>
<evidence type="ECO:0000256" key="1">
    <source>
        <dbReference type="ARBA" id="ARBA00004651"/>
    </source>
</evidence>
<keyword evidence="10" id="KW-1185">Reference proteome</keyword>
<keyword evidence="5 7" id="KW-0472">Membrane</keyword>
<dbReference type="AlphaFoldDB" id="A0A3P3VX44"/>
<dbReference type="InterPro" id="IPR027379">
    <property type="entry name" value="CLS_N"/>
</dbReference>
<gene>
    <name evidence="9" type="ORF">EG850_10820</name>
</gene>
<dbReference type="OrthoDB" id="3298527at2"/>
<evidence type="ECO:0000256" key="3">
    <source>
        <dbReference type="ARBA" id="ARBA00022692"/>
    </source>
</evidence>
<dbReference type="RefSeq" id="WP_124973348.1">
    <property type="nucleotide sequence ID" value="NZ_RQVS01000013.1"/>
</dbReference>
<dbReference type="Proteomes" id="UP000274391">
    <property type="component" value="Unassembled WGS sequence"/>
</dbReference>
<dbReference type="GO" id="GO:0005886">
    <property type="term" value="C:plasma membrane"/>
    <property type="evidence" value="ECO:0007669"/>
    <property type="project" value="UniProtKB-SubCell"/>
</dbReference>
<dbReference type="Pfam" id="PF13396">
    <property type="entry name" value="PLDc_N"/>
    <property type="match status" value="1"/>
</dbReference>
<evidence type="ECO:0000256" key="7">
    <source>
        <dbReference type="SAM" id="Phobius"/>
    </source>
</evidence>
<evidence type="ECO:0000313" key="9">
    <source>
        <dbReference type="EMBL" id="RRJ86019.1"/>
    </source>
</evidence>
<evidence type="ECO:0000259" key="8">
    <source>
        <dbReference type="Pfam" id="PF13396"/>
    </source>
</evidence>
<feature type="region of interest" description="Disordered" evidence="6">
    <location>
        <begin position="68"/>
        <end position="154"/>
    </location>
</feature>
<keyword evidence="3 7" id="KW-0812">Transmembrane</keyword>
<evidence type="ECO:0000256" key="6">
    <source>
        <dbReference type="SAM" id="MobiDB-lite"/>
    </source>
</evidence>
<evidence type="ECO:0000313" key="10">
    <source>
        <dbReference type="Proteomes" id="UP000274391"/>
    </source>
</evidence>
<proteinExistence type="predicted"/>
<evidence type="ECO:0000256" key="5">
    <source>
        <dbReference type="ARBA" id="ARBA00023136"/>
    </source>
</evidence>
<reference evidence="9 10" key="1">
    <citation type="submission" date="2018-11" db="EMBL/GenBank/DDBJ databases">
        <title>YIM 102482-1 draft genome.</title>
        <authorList>
            <person name="Li G."/>
            <person name="Jiang Y."/>
        </authorList>
    </citation>
    <scope>NUCLEOTIDE SEQUENCE [LARGE SCALE GENOMIC DNA]</scope>
    <source>
        <strain evidence="9 10">YIM 102482-1</strain>
    </source>
</reference>